<evidence type="ECO:0000313" key="3">
    <source>
        <dbReference type="EMBL" id="WEK18687.1"/>
    </source>
</evidence>
<dbReference type="InterPro" id="IPR000757">
    <property type="entry name" value="Beta-glucanase-like"/>
</dbReference>
<proteinExistence type="inferred from homology"/>
<evidence type="ECO:0000259" key="2">
    <source>
        <dbReference type="PROSITE" id="PS51762"/>
    </source>
</evidence>
<dbReference type="PANTHER" id="PTHR10963">
    <property type="entry name" value="GLYCOSYL HYDROLASE-RELATED"/>
    <property type="match status" value="1"/>
</dbReference>
<dbReference type="GO" id="GO:0005975">
    <property type="term" value="P:carbohydrate metabolic process"/>
    <property type="evidence" value="ECO:0007669"/>
    <property type="project" value="InterPro"/>
</dbReference>
<dbReference type="Proteomes" id="UP001214530">
    <property type="component" value="Chromosome"/>
</dbReference>
<organism evidence="3 4">
    <name type="scientific">Candidatus Pedobacter colombiensis</name>
    <dbReference type="NCBI Taxonomy" id="3121371"/>
    <lineage>
        <taxon>Bacteria</taxon>
        <taxon>Pseudomonadati</taxon>
        <taxon>Bacteroidota</taxon>
        <taxon>Sphingobacteriia</taxon>
        <taxon>Sphingobacteriales</taxon>
        <taxon>Sphingobacteriaceae</taxon>
        <taxon>Pedobacter</taxon>
    </lineage>
</organism>
<dbReference type="CDD" id="cd08023">
    <property type="entry name" value="GH16_laminarinase_like"/>
    <property type="match status" value="1"/>
</dbReference>
<gene>
    <name evidence="3" type="ORF">P0Y49_18020</name>
</gene>
<evidence type="ECO:0000313" key="4">
    <source>
        <dbReference type="Proteomes" id="UP001214530"/>
    </source>
</evidence>
<dbReference type="PROSITE" id="PS51762">
    <property type="entry name" value="GH16_2"/>
    <property type="match status" value="1"/>
</dbReference>
<dbReference type="SUPFAM" id="SSF49899">
    <property type="entry name" value="Concanavalin A-like lectins/glucanases"/>
    <property type="match status" value="1"/>
</dbReference>
<evidence type="ECO:0000256" key="1">
    <source>
        <dbReference type="ARBA" id="ARBA00006865"/>
    </source>
</evidence>
<name>A0AAJ5W991_9SPHI</name>
<dbReference type="Gene3D" id="2.60.120.200">
    <property type="match status" value="1"/>
</dbReference>
<accession>A0AAJ5W991</accession>
<sequence>MRLVGSFLVIMGLGLGSVVNKGAVHTNKPGIILDSLKRKSGAKRYKLVWSDEFNYKGLPDSSKWNFDIGGGGWGNNELQFYTEKDTSNAKVENGILKITARKQAKGNRQYTSARLTTKNKAEFTYGKIEIRAKLPAGRGTWPAIWMLGKNISTAGWPACGEIDIMEHVGFNKDSLFSSIHTASYNHIKGTQKTKGIYIASPYTQFHTYAIEWTPEKIDFMLDGVSYFITRNEHLTTKEWPFNAPQFLLLNVAVGGFWGGQKGIDDLVFPATMEIDYVRVYQKTDS</sequence>
<feature type="domain" description="GH16" evidence="2">
    <location>
        <begin position="26"/>
        <end position="285"/>
    </location>
</feature>
<protein>
    <submittedName>
        <fullName evidence="3">Glycoside hydrolase family 16 protein</fullName>
    </submittedName>
</protein>
<reference evidence="3" key="1">
    <citation type="submission" date="2023-03" db="EMBL/GenBank/DDBJ databases">
        <title>Andean soil-derived lignocellulolytic bacterial consortium as a source of novel taxa and putative plastic-active enzymes.</title>
        <authorList>
            <person name="Diaz-Garcia L."/>
            <person name="Chuvochina M."/>
            <person name="Feuerriegel G."/>
            <person name="Bunk B."/>
            <person name="Sproer C."/>
            <person name="Streit W.R."/>
            <person name="Rodriguez L.M."/>
            <person name="Overmann J."/>
            <person name="Jimenez D.J."/>
        </authorList>
    </citation>
    <scope>NUCLEOTIDE SEQUENCE</scope>
    <source>
        <strain evidence="3">MAG 3858</strain>
    </source>
</reference>
<keyword evidence="3" id="KW-0378">Hydrolase</keyword>
<dbReference type="InterPro" id="IPR013320">
    <property type="entry name" value="ConA-like_dom_sf"/>
</dbReference>
<dbReference type="Pfam" id="PF00722">
    <property type="entry name" value="Glyco_hydro_16"/>
    <property type="match status" value="1"/>
</dbReference>
<dbReference type="AlphaFoldDB" id="A0AAJ5W991"/>
<comment type="similarity">
    <text evidence="1">Belongs to the glycosyl hydrolase 16 family.</text>
</comment>
<dbReference type="InterPro" id="IPR050546">
    <property type="entry name" value="Glycosyl_Hydrlase_16"/>
</dbReference>
<dbReference type="EMBL" id="CP119313">
    <property type="protein sequence ID" value="WEK18687.1"/>
    <property type="molecule type" value="Genomic_DNA"/>
</dbReference>
<dbReference type="GO" id="GO:0004553">
    <property type="term" value="F:hydrolase activity, hydrolyzing O-glycosyl compounds"/>
    <property type="evidence" value="ECO:0007669"/>
    <property type="project" value="InterPro"/>
</dbReference>
<dbReference type="PANTHER" id="PTHR10963:SF55">
    <property type="entry name" value="GLYCOSIDE HYDROLASE FAMILY 16 PROTEIN"/>
    <property type="match status" value="1"/>
</dbReference>